<protein>
    <submittedName>
        <fullName evidence="2">Uncharacterized protein</fullName>
    </submittedName>
</protein>
<proteinExistence type="predicted"/>
<feature type="compositionally biased region" description="Basic residues" evidence="1">
    <location>
        <begin position="1"/>
        <end position="20"/>
    </location>
</feature>
<dbReference type="AlphaFoldDB" id="A0A2P2NII0"/>
<organism evidence="2">
    <name type="scientific">Rhizophora mucronata</name>
    <name type="common">Asiatic mangrove</name>
    <dbReference type="NCBI Taxonomy" id="61149"/>
    <lineage>
        <taxon>Eukaryota</taxon>
        <taxon>Viridiplantae</taxon>
        <taxon>Streptophyta</taxon>
        <taxon>Embryophyta</taxon>
        <taxon>Tracheophyta</taxon>
        <taxon>Spermatophyta</taxon>
        <taxon>Magnoliopsida</taxon>
        <taxon>eudicotyledons</taxon>
        <taxon>Gunneridae</taxon>
        <taxon>Pentapetalae</taxon>
        <taxon>rosids</taxon>
        <taxon>fabids</taxon>
        <taxon>Malpighiales</taxon>
        <taxon>Rhizophoraceae</taxon>
        <taxon>Rhizophora</taxon>
    </lineage>
</organism>
<feature type="region of interest" description="Disordered" evidence="1">
    <location>
        <begin position="1"/>
        <end position="25"/>
    </location>
</feature>
<evidence type="ECO:0000256" key="1">
    <source>
        <dbReference type="SAM" id="MobiDB-lite"/>
    </source>
</evidence>
<dbReference type="EMBL" id="GGEC01061802">
    <property type="protein sequence ID" value="MBX42286.1"/>
    <property type="molecule type" value="Transcribed_RNA"/>
</dbReference>
<sequence>MQQKLNKKPKNKRSHQKIKKNGSNWTKRSIHNLLFAVRYTLAEMHSHVNMWEHPQNETLTS</sequence>
<name>A0A2P2NII0_RHIMU</name>
<reference evidence="2" key="1">
    <citation type="submission" date="2018-02" db="EMBL/GenBank/DDBJ databases">
        <title>Rhizophora mucronata_Transcriptome.</title>
        <authorList>
            <person name="Meera S.P."/>
            <person name="Sreeshan A."/>
            <person name="Augustine A."/>
        </authorList>
    </citation>
    <scope>NUCLEOTIDE SEQUENCE</scope>
    <source>
        <tissue evidence="2">Leaf</tissue>
    </source>
</reference>
<accession>A0A2P2NII0</accession>
<evidence type="ECO:0000313" key="2">
    <source>
        <dbReference type="EMBL" id="MBX42286.1"/>
    </source>
</evidence>